<feature type="compositionally biased region" description="Polar residues" evidence="1">
    <location>
        <begin position="10"/>
        <end position="21"/>
    </location>
</feature>
<dbReference type="EMBL" id="CH473968">
    <property type="protein sequence ID" value="EDL81270.1"/>
    <property type="molecule type" value="Genomic_DNA"/>
</dbReference>
<organism evidence="2 3">
    <name type="scientific">Rattus norvegicus</name>
    <name type="common">Rat</name>
    <dbReference type="NCBI Taxonomy" id="10116"/>
    <lineage>
        <taxon>Eukaryota</taxon>
        <taxon>Metazoa</taxon>
        <taxon>Chordata</taxon>
        <taxon>Craniata</taxon>
        <taxon>Vertebrata</taxon>
        <taxon>Euteleostomi</taxon>
        <taxon>Mammalia</taxon>
        <taxon>Eutheria</taxon>
        <taxon>Euarchontoglires</taxon>
        <taxon>Glires</taxon>
        <taxon>Rodentia</taxon>
        <taxon>Myomorpha</taxon>
        <taxon>Muroidea</taxon>
        <taxon>Muridae</taxon>
        <taxon>Murinae</taxon>
        <taxon>Rattus</taxon>
    </lineage>
</organism>
<feature type="region of interest" description="Disordered" evidence="1">
    <location>
        <begin position="1"/>
        <end position="34"/>
    </location>
</feature>
<evidence type="ECO:0000313" key="3">
    <source>
        <dbReference type="Proteomes" id="UP000234681"/>
    </source>
</evidence>
<sequence length="48" mass="5337">MSMKVRGRISHNSTTVPSQAVQEKEGRVQPIPTPAYNAQNSCWHLCPT</sequence>
<dbReference type="AlphaFoldDB" id="A6IUM0"/>
<name>A6IUM0_RAT</name>
<reference evidence="3" key="1">
    <citation type="submission" date="2005-09" db="EMBL/GenBank/DDBJ databases">
        <authorList>
            <person name="Mural R.J."/>
            <person name="Li P.W."/>
            <person name="Adams M.D."/>
            <person name="Amanatides P.G."/>
            <person name="Baden-Tillson H."/>
            <person name="Barnstead M."/>
            <person name="Chin S.H."/>
            <person name="Dew I."/>
            <person name="Evans C.A."/>
            <person name="Ferriera S."/>
            <person name="Flanigan M."/>
            <person name="Fosler C."/>
            <person name="Glodek A."/>
            <person name="Gu Z."/>
            <person name="Holt R.A."/>
            <person name="Jennings D."/>
            <person name="Kraft C.L."/>
            <person name="Lu F."/>
            <person name="Nguyen T."/>
            <person name="Nusskern D.R."/>
            <person name="Pfannkoch C.M."/>
            <person name="Sitter C."/>
            <person name="Sutton G.G."/>
            <person name="Venter J.C."/>
            <person name="Wang Z."/>
            <person name="Woodage T."/>
            <person name="Zheng X.H."/>
            <person name="Zhong F."/>
        </authorList>
    </citation>
    <scope>NUCLEOTIDE SEQUENCE [LARGE SCALE GENOMIC DNA]</scope>
    <source>
        <strain>BN</strain>
        <strain evidence="3">Sprague-Dawley</strain>
    </source>
</reference>
<proteinExistence type="predicted"/>
<protein>
    <submittedName>
        <fullName evidence="2">RCG31503, isoform CRA_a</fullName>
    </submittedName>
</protein>
<dbReference type="Proteomes" id="UP000234681">
    <property type="component" value="Chromosome 5"/>
</dbReference>
<evidence type="ECO:0000313" key="2">
    <source>
        <dbReference type="EMBL" id="EDL81270.1"/>
    </source>
</evidence>
<evidence type="ECO:0000256" key="1">
    <source>
        <dbReference type="SAM" id="MobiDB-lite"/>
    </source>
</evidence>
<accession>A6IUM0</accession>
<gene>
    <name evidence="2" type="ORF">rCG_31503</name>
</gene>